<dbReference type="OrthoDB" id="5703293at2"/>
<evidence type="ECO:0000313" key="1">
    <source>
        <dbReference type="EMBL" id="SKA73208.1"/>
    </source>
</evidence>
<accession>A0A1T4W845</accession>
<dbReference type="Pfam" id="PF03692">
    <property type="entry name" value="CxxCxxCC"/>
    <property type="match status" value="1"/>
</dbReference>
<evidence type="ECO:0000313" key="2">
    <source>
        <dbReference type="Proteomes" id="UP000190460"/>
    </source>
</evidence>
<proteinExistence type="predicted"/>
<reference evidence="1 2" key="1">
    <citation type="submission" date="2017-02" db="EMBL/GenBank/DDBJ databases">
        <authorList>
            <person name="Peterson S.W."/>
        </authorList>
    </citation>
    <scope>NUCLEOTIDE SEQUENCE [LARGE SCALE GENOMIC DNA]</scope>
    <source>
        <strain evidence="1 2">ATCC 49788</strain>
    </source>
</reference>
<sequence length="125" mass="13410">MPNPLSSPNPCLSCGACCACFRVSFYWGETDAAPGGYVPTELTQPISPHRSAMKGTDQPKPRCCALQGVVGQTVLCSIHPQRPSPCREFNASWEAGEPNEACDRARRHYGLAPLAPIKAGTHSEI</sequence>
<dbReference type="EMBL" id="FUYB01000004">
    <property type="protein sequence ID" value="SKA73208.1"/>
    <property type="molecule type" value="Genomic_DNA"/>
</dbReference>
<dbReference type="Proteomes" id="UP000190460">
    <property type="component" value="Unassembled WGS sequence"/>
</dbReference>
<protein>
    <recommendedName>
        <fullName evidence="3">Zinc-or iron-chelating domain-containing protein</fullName>
    </recommendedName>
</protein>
<dbReference type="RefSeq" id="WP_078921668.1">
    <property type="nucleotide sequence ID" value="NZ_FUYB01000004.1"/>
</dbReference>
<gene>
    <name evidence="1" type="ORF">SAMN02745130_01186</name>
</gene>
<dbReference type="STRING" id="92487.SAMN02745130_01186"/>
<organism evidence="1 2">
    <name type="scientific">Thiothrix eikelboomii</name>
    <dbReference type="NCBI Taxonomy" id="92487"/>
    <lineage>
        <taxon>Bacteria</taxon>
        <taxon>Pseudomonadati</taxon>
        <taxon>Pseudomonadota</taxon>
        <taxon>Gammaproteobacteria</taxon>
        <taxon>Thiotrichales</taxon>
        <taxon>Thiotrichaceae</taxon>
        <taxon>Thiothrix</taxon>
    </lineage>
</organism>
<evidence type="ECO:0008006" key="3">
    <source>
        <dbReference type="Google" id="ProtNLM"/>
    </source>
</evidence>
<name>A0A1T4W845_9GAMM</name>
<keyword evidence="2" id="KW-1185">Reference proteome</keyword>
<dbReference type="AlphaFoldDB" id="A0A1T4W845"/>
<dbReference type="InterPro" id="IPR005358">
    <property type="entry name" value="Puta_zinc/iron-chelating_dom"/>
</dbReference>